<keyword evidence="5 7" id="KW-1133">Transmembrane helix</keyword>
<evidence type="ECO:0000259" key="8">
    <source>
        <dbReference type="PROSITE" id="PS50928"/>
    </source>
</evidence>
<dbReference type="InterPro" id="IPR035906">
    <property type="entry name" value="MetI-like_sf"/>
</dbReference>
<dbReference type="Pfam" id="PF00528">
    <property type="entry name" value="BPD_transp_1"/>
    <property type="match status" value="1"/>
</dbReference>
<evidence type="ECO:0000256" key="4">
    <source>
        <dbReference type="ARBA" id="ARBA00022692"/>
    </source>
</evidence>
<keyword evidence="3" id="KW-1003">Cell membrane</keyword>
<feature type="transmembrane region" description="Helical" evidence="7">
    <location>
        <begin position="119"/>
        <end position="137"/>
    </location>
</feature>
<keyword evidence="4 7" id="KW-0812">Transmembrane</keyword>
<reference evidence="9 10" key="1">
    <citation type="submission" date="2017-09" db="EMBL/GenBank/DDBJ databases">
        <title>Complete genome sequence of Verrucomicrobial strain HZ-65, isolated from freshwater.</title>
        <authorList>
            <person name="Choi A."/>
        </authorList>
    </citation>
    <scope>NUCLEOTIDE SEQUENCE [LARGE SCALE GENOMIC DNA]</scope>
    <source>
        <strain evidence="9 10">HZ-65</strain>
    </source>
</reference>
<feature type="transmembrane region" description="Helical" evidence="7">
    <location>
        <begin position="65"/>
        <end position="86"/>
    </location>
</feature>
<feature type="transmembrane region" description="Helical" evidence="7">
    <location>
        <begin position="225"/>
        <end position="250"/>
    </location>
</feature>
<feature type="domain" description="ABC transmembrane type-1" evidence="8">
    <location>
        <begin position="58"/>
        <end position="250"/>
    </location>
</feature>
<dbReference type="GO" id="GO:0005886">
    <property type="term" value="C:plasma membrane"/>
    <property type="evidence" value="ECO:0007669"/>
    <property type="project" value="UniProtKB-SubCell"/>
</dbReference>
<proteinExistence type="inferred from homology"/>
<evidence type="ECO:0000256" key="1">
    <source>
        <dbReference type="ARBA" id="ARBA00004651"/>
    </source>
</evidence>
<comment type="subcellular location">
    <subcellularLocation>
        <location evidence="1 7">Cell membrane</location>
        <topology evidence="1 7">Multi-pass membrane protein</topology>
    </subcellularLocation>
</comment>
<dbReference type="PROSITE" id="PS50928">
    <property type="entry name" value="ABC_TM1"/>
    <property type="match status" value="1"/>
</dbReference>
<dbReference type="InterPro" id="IPR000515">
    <property type="entry name" value="MetI-like"/>
</dbReference>
<evidence type="ECO:0000256" key="2">
    <source>
        <dbReference type="ARBA" id="ARBA00022448"/>
    </source>
</evidence>
<sequence>MRLRPLTLLAPVATGLLLLGLWQLLHTSLSPERQYLVPAPAQVAAAFAENRAELLSGALTTASGAALGLLGAVILGYAFSIALAFSKLTRAALFPYLMALQMMPIIVFAPILVLVIDASLARVAIITFLICFFPLVVNTTQGLLSVDPQLLDFFRLSKASRLDEFRRLRIPTAQPYFFTGLRIAATLAPIGAIVGDYTAGNAQGGTAGLGFQIVLTSSRFQMPQLYATAFIGCALGFLFVALVVALQWLVLHRWHDSYDRAR</sequence>
<evidence type="ECO:0000313" key="10">
    <source>
        <dbReference type="Proteomes" id="UP000217265"/>
    </source>
</evidence>
<dbReference type="AlphaFoldDB" id="A0A290QAB2"/>
<dbReference type="PANTHER" id="PTHR30151:SF41">
    <property type="entry name" value="ABC TRANSPORTER PERMEASE PROTEIN"/>
    <property type="match status" value="1"/>
</dbReference>
<dbReference type="EMBL" id="CP023344">
    <property type="protein sequence ID" value="ATC65599.1"/>
    <property type="molecule type" value="Genomic_DNA"/>
</dbReference>
<comment type="similarity">
    <text evidence="7">Belongs to the binding-protein-dependent transport system permease family.</text>
</comment>
<name>A0A290QAB2_9BACT</name>
<dbReference type="CDD" id="cd06261">
    <property type="entry name" value="TM_PBP2"/>
    <property type="match status" value="1"/>
</dbReference>
<organism evidence="9 10">
    <name type="scientific">Nibricoccus aquaticus</name>
    <dbReference type="NCBI Taxonomy" id="2576891"/>
    <lineage>
        <taxon>Bacteria</taxon>
        <taxon>Pseudomonadati</taxon>
        <taxon>Verrucomicrobiota</taxon>
        <taxon>Opitutia</taxon>
        <taxon>Opitutales</taxon>
        <taxon>Opitutaceae</taxon>
        <taxon>Nibricoccus</taxon>
    </lineage>
</organism>
<evidence type="ECO:0000256" key="7">
    <source>
        <dbReference type="RuleBase" id="RU363032"/>
    </source>
</evidence>
<dbReference type="Gene3D" id="1.10.3720.10">
    <property type="entry name" value="MetI-like"/>
    <property type="match status" value="1"/>
</dbReference>
<evidence type="ECO:0000256" key="6">
    <source>
        <dbReference type="ARBA" id="ARBA00023136"/>
    </source>
</evidence>
<evidence type="ECO:0000313" key="9">
    <source>
        <dbReference type="EMBL" id="ATC65599.1"/>
    </source>
</evidence>
<keyword evidence="2 7" id="KW-0813">Transport</keyword>
<dbReference type="GO" id="GO:0055085">
    <property type="term" value="P:transmembrane transport"/>
    <property type="evidence" value="ECO:0007669"/>
    <property type="project" value="InterPro"/>
</dbReference>
<dbReference type="RefSeq" id="WP_096057228.1">
    <property type="nucleotide sequence ID" value="NZ_CP023344.1"/>
</dbReference>
<dbReference type="KEGG" id="vbh:CMV30_17505"/>
<dbReference type="PANTHER" id="PTHR30151">
    <property type="entry name" value="ALKANE SULFONATE ABC TRANSPORTER-RELATED, MEMBRANE SUBUNIT"/>
    <property type="match status" value="1"/>
</dbReference>
<evidence type="ECO:0000256" key="3">
    <source>
        <dbReference type="ARBA" id="ARBA00022475"/>
    </source>
</evidence>
<dbReference type="Proteomes" id="UP000217265">
    <property type="component" value="Chromosome"/>
</dbReference>
<keyword evidence="10" id="KW-1185">Reference proteome</keyword>
<accession>A0A290QAB2</accession>
<feature type="transmembrane region" description="Helical" evidence="7">
    <location>
        <begin position="93"/>
        <end position="113"/>
    </location>
</feature>
<gene>
    <name evidence="9" type="ORF">CMV30_17505</name>
</gene>
<evidence type="ECO:0000256" key="5">
    <source>
        <dbReference type="ARBA" id="ARBA00022989"/>
    </source>
</evidence>
<dbReference type="SUPFAM" id="SSF161098">
    <property type="entry name" value="MetI-like"/>
    <property type="match status" value="1"/>
</dbReference>
<keyword evidence="6 7" id="KW-0472">Membrane</keyword>
<protein>
    <submittedName>
        <fullName evidence="9">ABC transporter permease</fullName>
    </submittedName>
</protein>
<dbReference type="OrthoDB" id="9804353at2"/>